<dbReference type="OMA" id="LWVARQP"/>
<evidence type="ECO:0000256" key="1">
    <source>
        <dbReference type="ARBA" id="ARBA00022723"/>
    </source>
</evidence>
<dbReference type="SUPFAM" id="SSF46689">
    <property type="entry name" value="Homeodomain-like"/>
    <property type="match status" value="1"/>
</dbReference>
<dbReference type="Proteomes" id="UP000694392">
    <property type="component" value="Unplaced"/>
</dbReference>
<dbReference type="Pfam" id="PF00249">
    <property type="entry name" value="Myb_DNA-binding"/>
    <property type="match status" value="1"/>
</dbReference>
<dbReference type="PANTHER" id="PTHR16089">
    <property type="entry name" value="REST COREPRESSOR COREST PROTEIN-RELATED"/>
    <property type="match status" value="1"/>
</dbReference>
<dbReference type="SUPFAM" id="SSF57667">
    <property type="entry name" value="beta-beta-alpha zinc fingers"/>
    <property type="match status" value="1"/>
</dbReference>
<keyword evidence="3" id="KW-0862">Zinc</keyword>
<dbReference type="SMART" id="SM00717">
    <property type="entry name" value="SANT"/>
    <property type="match status" value="1"/>
</dbReference>
<evidence type="ECO:0000313" key="11">
    <source>
        <dbReference type="Proteomes" id="UP000694392"/>
    </source>
</evidence>
<dbReference type="PROSITE" id="PS51293">
    <property type="entry name" value="SANT"/>
    <property type="match status" value="1"/>
</dbReference>
<dbReference type="Ensembl" id="ENSSPUT00000011495.1">
    <property type="protein sequence ID" value="ENSSPUP00000010776.1"/>
    <property type="gene ID" value="ENSSPUG00000008306.1"/>
</dbReference>
<evidence type="ECO:0000256" key="7">
    <source>
        <dbReference type="SAM" id="MobiDB-lite"/>
    </source>
</evidence>
<keyword evidence="11" id="KW-1185">Reference proteome</keyword>
<keyword evidence="5" id="KW-0539">Nucleus</keyword>
<dbReference type="PROSITE" id="PS00028">
    <property type="entry name" value="ZINC_FINGER_C2H2_1"/>
    <property type="match status" value="1"/>
</dbReference>
<dbReference type="GO" id="GO:0005667">
    <property type="term" value="C:transcription regulator complex"/>
    <property type="evidence" value="ECO:0007669"/>
    <property type="project" value="TreeGrafter"/>
</dbReference>
<reference evidence="10" key="2">
    <citation type="submission" date="2025-09" db="UniProtKB">
        <authorList>
            <consortium name="Ensembl"/>
        </authorList>
    </citation>
    <scope>IDENTIFICATION</scope>
</reference>
<dbReference type="InterPro" id="IPR036236">
    <property type="entry name" value="Znf_C2H2_sf"/>
</dbReference>
<dbReference type="GO" id="GO:0008270">
    <property type="term" value="F:zinc ion binding"/>
    <property type="evidence" value="ECO:0007669"/>
    <property type="project" value="UniProtKB-KW"/>
</dbReference>
<dbReference type="GO" id="GO:0003677">
    <property type="term" value="F:DNA binding"/>
    <property type="evidence" value="ECO:0007669"/>
    <property type="project" value="UniProtKB-KW"/>
</dbReference>
<sequence>MTALEMLLLRTPLWPPFHPLANYHYTGSDTWSPQEHQLFAEAFAQHGKDFARVQQMVRTKRLSQCVELYYLHKATLHPAGKRHPSLPGQGGSKGRASPVQFQPGPPCLPEGTIPGSFPCKQCGKMFHKVKSRNAHMKIHRQQEPPAPTLWVARQPIEPGLETVACPGLALPYLKGTEFFL</sequence>
<dbReference type="InterPro" id="IPR013087">
    <property type="entry name" value="Znf_C2H2_type"/>
</dbReference>
<accession>A0A8D0GRA2</accession>
<keyword evidence="2 6" id="KW-0863">Zinc-finger</keyword>
<evidence type="ECO:0000256" key="2">
    <source>
        <dbReference type="ARBA" id="ARBA00022771"/>
    </source>
</evidence>
<feature type="domain" description="SANT" evidence="9">
    <location>
        <begin position="26"/>
        <end position="77"/>
    </location>
</feature>
<dbReference type="PANTHER" id="PTHR16089:SF40">
    <property type="entry name" value="SUPPRESSOR OF ACTIVATED EGL-4 PROTEIN 1"/>
    <property type="match status" value="1"/>
</dbReference>
<evidence type="ECO:0000256" key="3">
    <source>
        <dbReference type="ARBA" id="ARBA00022833"/>
    </source>
</evidence>
<reference evidence="10" key="1">
    <citation type="submission" date="2025-08" db="UniProtKB">
        <authorList>
            <consortium name="Ensembl"/>
        </authorList>
    </citation>
    <scope>IDENTIFICATION</scope>
</reference>
<evidence type="ECO:0000256" key="6">
    <source>
        <dbReference type="PROSITE-ProRule" id="PRU00042"/>
    </source>
</evidence>
<evidence type="ECO:0000259" key="8">
    <source>
        <dbReference type="PROSITE" id="PS50157"/>
    </source>
</evidence>
<evidence type="ECO:0000313" key="10">
    <source>
        <dbReference type="Ensembl" id="ENSSPUP00000010776.1"/>
    </source>
</evidence>
<protein>
    <submittedName>
        <fullName evidence="10">Uncharacterized protein</fullName>
    </submittedName>
</protein>
<dbReference type="GO" id="GO:0003714">
    <property type="term" value="F:transcription corepressor activity"/>
    <property type="evidence" value="ECO:0007669"/>
    <property type="project" value="TreeGrafter"/>
</dbReference>
<proteinExistence type="predicted"/>
<dbReference type="InterPro" id="IPR051066">
    <property type="entry name" value="Trans_reg/Corepressor"/>
</dbReference>
<dbReference type="GeneTree" id="ENSGT00940000160330"/>
<dbReference type="PROSITE" id="PS50157">
    <property type="entry name" value="ZINC_FINGER_C2H2_2"/>
    <property type="match status" value="1"/>
</dbReference>
<dbReference type="Gene3D" id="1.10.10.60">
    <property type="entry name" value="Homeodomain-like"/>
    <property type="match status" value="1"/>
</dbReference>
<name>A0A8D0GRA2_SPHPU</name>
<dbReference type="GO" id="GO:0000118">
    <property type="term" value="C:histone deacetylase complex"/>
    <property type="evidence" value="ECO:0007669"/>
    <property type="project" value="TreeGrafter"/>
</dbReference>
<dbReference type="GO" id="GO:0006357">
    <property type="term" value="P:regulation of transcription by RNA polymerase II"/>
    <property type="evidence" value="ECO:0007669"/>
    <property type="project" value="TreeGrafter"/>
</dbReference>
<keyword evidence="4" id="KW-0238">DNA-binding</keyword>
<dbReference type="InterPro" id="IPR009057">
    <property type="entry name" value="Homeodomain-like_sf"/>
</dbReference>
<dbReference type="InterPro" id="IPR017884">
    <property type="entry name" value="SANT_dom"/>
</dbReference>
<evidence type="ECO:0000259" key="9">
    <source>
        <dbReference type="PROSITE" id="PS51293"/>
    </source>
</evidence>
<evidence type="ECO:0000256" key="5">
    <source>
        <dbReference type="ARBA" id="ARBA00023242"/>
    </source>
</evidence>
<organism evidence="10 11">
    <name type="scientific">Sphenodon punctatus</name>
    <name type="common">Tuatara</name>
    <name type="synonym">Hatteria punctata</name>
    <dbReference type="NCBI Taxonomy" id="8508"/>
    <lineage>
        <taxon>Eukaryota</taxon>
        <taxon>Metazoa</taxon>
        <taxon>Chordata</taxon>
        <taxon>Craniata</taxon>
        <taxon>Vertebrata</taxon>
        <taxon>Euteleostomi</taxon>
        <taxon>Lepidosauria</taxon>
        <taxon>Sphenodontia</taxon>
        <taxon>Sphenodontidae</taxon>
        <taxon>Sphenodon</taxon>
    </lineage>
</organism>
<dbReference type="AlphaFoldDB" id="A0A8D0GRA2"/>
<keyword evidence="1" id="KW-0479">Metal-binding</keyword>
<dbReference type="Gene3D" id="3.30.160.60">
    <property type="entry name" value="Classic Zinc Finger"/>
    <property type="match status" value="1"/>
</dbReference>
<evidence type="ECO:0000256" key="4">
    <source>
        <dbReference type="ARBA" id="ARBA00023125"/>
    </source>
</evidence>
<dbReference type="InterPro" id="IPR001005">
    <property type="entry name" value="SANT/Myb"/>
</dbReference>
<feature type="domain" description="C2H2-type" evidence="8">
    <location>
        <begin position="117"/>
        <end position="144"/>
    </location>
</feature>
<feature type="region of interest" description="Disordered" evidence="7">
    <location>
        <begin position="79"/>
        <end position="99"/>
    </location>
</feature>
<dbReference type="FunFam" id="1.10.10.60:FF:000012">
    <property type="entry name" value="Metastasis-associated 1 family, member 3"/>
    <property type="match status" value="1"/>
</dbReference>